<dbReference type="GO" id="GO:0005634">
    <property type="term" value="C:nucleus"/>
    <property type="evidence" value="ECO:0007669"/>
    <property type="project" value="UniProtKB-SubCell"/>
</dbReference>
<dbReference type="Pfam" id="PF00385">
    <property type="entry name" value="Chromo"/>
    <property type="match status" value="1"/>
</dbReference>
<proteinExistence type="predicted"/>
<protein>
    <recommendedName>
        <fullName evidence="5">Chromo domain-containing protein</fullName>
    </recommendedName>
</protein>
<dbReference type="SMART" id="SM00298">
    <property type="entry name" value="CHROMO"/>
    <property type="match status" value="1"/>
</dbReference>
<gene>
    <name evidence="6" type="ORF">N7456_007018</name>
</gene>
<evidence type="ECO:0000313" key="6">
    <source>
        <dbReference type="EMBL" id="KAJ5100966.1"/>
    </source>
</evidence>
<dbReference type="Proteomes" id="UP001149165">
    <property type="component" value="Unassembled WGS sequence"/>
</dbReference>
<evidence type="ECO:0000313" key="7">
    <source>
        <dbReference type="Proteomes" id="UP001149165"/>
    </source>
</evidence>
<dbReference type="SUPFAM" id="SSF54160">
    <property type="entry name" value="Chromo domain-like"/>
    <property type="match status" value="1"/>
</dbReference>
<dbReference type="AlphaFoldDB" id="A0A9W9KCR1"/>
<dbReference type="EMBL" id="JAPQKH010000004">
    <property type="protein sequence ID" value="KAJ5100966.1"/>
    <property type="molecule type" value="Genomic_DNA"/>
</dbReference>
<dbReference type="GO" id="GO:0006338">
    <property type="term" value="P:chromatin remodeling"/>
    <property type="evidence" value="ECO:0007669"/>
    <property type="project" value="UniProtKB-ARBA"/>
</dbReference>
<dbReference type="OrthoDB" id="2143914at2759"/>
<dbReference type="PROSITE" id="PS50013">
    <property type="entry name" value="CHROMO_2"/>
    <property type="match status" value="1"/>
</dbReference>
<feature type="compositionally biased region" description="Polar residues" evidence="4">
    <location>
        <begin position="202"/>
        <end position="218"/>
    </location>
</feature>
<dbReference type="InterPro" id="IPR051219">
    <property type="entry name" value="Heterochromatin_chromo-domain"/>
</dbReference>
<dbReference type="PROSITE" id="PS00598">
    <property type="entry name" value="CHROMO_1"/>
    <property type="match status" value="1"/>
</dbReference>
<dbReference type="Gene3D" id="2.40.50.40">
    <property type="match status" value="1"/>
</dbReference>
<dbReference type="PANTHER" id="PTHR22812">
    <property type="entry name" value="CHROMOBOX PROTEIN"/>
    <property type="match status" value="1"/>
</dbReference>
<dbReference type="CDD" id="cd00024">
    <property type="entry name" value="CD_CSD"/>
    <property type="match status" value="1"/>
</dbReference>
<evidence type="ECO:0000256" key="2">
    <source>
        <dbReference type="ARBA" id="ARBA00011353"/>
    </source>
</evidence>
<dbReference type="InterPro" id="IPR016197">
    <property type="entry name" value="Chromo-like_dom_sf"/>
</dbReference>
<organism evidence="6 7">
    <name type="scientific">Penicillium angulare</name>
    <dbReference type="NCBI Taxonomy" id="116970"/>
    <lineage>
        <taxon>Eukaryota</taxon>
        <taxon>Fungi</taxon>
        <taxon>Dikarya</taxon>
        <taxon>Ascomycota</taxon>
        <taxon>Pezizomycotina</taxon>
        <taxon>Eurotiomycetes</taxon>
        <taxon>Eurotiomycetidae</taxon>
        <taxon>Eurotiales</taxon>
        <taxon>Aspergillaceae</taxon>
        <taxon>Penicillium</taxon>
    </lineage>
</organism>
<comment type="subcellular location">
    <subcellularLocation>
        <location evidence="1">Nucleus</location>
    </subcellularLocation>
</comment>
<feature type="compositionally biased region" description="Polar residues" evidence="4">
    <location>
        <begin position="88"/>
        <end position="100"/>
    </location>
</feature>
<dbReference type="InterPro" id="IPR000953">
    <property type="entry name" value="Chromo/chromo_shadow_dom"/>
</dbReference>
<evidence type="ECO:0000256" key="1">
    <source>
        <dbReference type="ARBA" id="ARBA00004123"/>
    </source>
</evidence>
<dbReference type="InterPro" id="IPR023780">
    <property type="entry name" value="Chromo_domain"/>
</dbReference>
<comment type="subunit">
    <text evidence="2">Component of the NuA4 histone acetyltransferase complex.</text>
</comment>
<feature type="domain" description="Chromo" evidence="5">
    <location>
        <begin position="320"/>
        <end position="382"/>
    </location>
</feature>
<reference evidence="6" key="1">
    <citation type="submission" date="2022-11" db="EMBL/GenBank/DDBJ databases">
        <authorList>
            <person name="Petersen C."/>
        </authorList>
    </citation>
    <scope>NUCLEOTIDE SEQUENCE</scope>
    <source>
        <strain evidence="6">IBT 30069</strain>
    </source>
</reference>
<keyword evidence="3" id="KW-0539">Nucleus</keyword>
<keyword evidence="7" id="KW-1185">Reference proteome</keyword>
<feature type="region of interest" description="Disordered" evidence="4">
    <location>
        <begin position="202"/>
        <end position="229"/>
    </location>
</feature>
<feature type="region of interest" description="Disordered" evidence="4">
    <location>
        <begin position="143"/>
        <end position="168"/>
    </location>
</feature>
<accession>A0A9W9KCR1</accession>
<comment type="caution">
    <text evidence="6">The sequence shown here is derived from an EMBL/GenBank/DDBJ whole genome shotgun (WGS) entry which is preliminary data.</text>
</comment>
<evidence type="ECO:0000256" key="4">
    <source>
        <dbReference type="SAM" id="MobiDB-lite"/>
    </source>
</evidence>
<evidence type="ECO:0000259" key="5">
    <source>
        <dbReference type="PROSITE" id="PS50013"/>
    </source>
</evidence>
<feature type="region of interest" description="Disordered" evidence="4">
    <location>
        <begin position="69"/>
        <end position="104"/>
    </location>
</feature>
<evidence type="ECO:0000256" key="3">
    <source>
        <dbReference type="ARBA" id="ARBA00023242"/>
    </source>
</evidence>
<name>A0A9W9KCR1_9EURO</name>
<sequence>MSRRQYCHDSSWRWNPFQDNSVCREKPQYQQNVTDTCSYPIPVSITANSSASILDENGQNTLQSCSIKAQRHPLPARPPTEVCLGDGSRSSNQSDQLQADDSQKLTPDEHILQNLGSSGPVQTLEHSDTAYIDPKILINGPSPNVESVATAGNYPDPDLTGNRSSPKSPSLNASFISVWPTSSRQCETEDTMMLDQPAFRAATSSPSWNKTTHNGATQSHKRTGFHKDPSFSSVRSQFLAMSVGGRLQFLSWLFEGTLQQCVSMPTGFNLAATNEGDHWLNESVINDFPVRNQHIEPVDVQDISWDEGGSEAMQIHQIEYEVEKILKHMQSARGSVSYLVKWKGYDDTEATWEPFDSVQDTAALEYYERQLVPAMERRQSAL</sequence>
<reference evidence="6" key="2">
    <citation type="journal article" date="2023" name="IMA Fungus">
        <title>Comparative genomic study of the Penicillium genus elucidates a diverse pangenome and 15 lateral gene transfer events.</title>
        <authorList>
            <person name="Petersen C."/>
            <person name="Sorensen T."/>
            <person name="Nielsen M.R."/>
            <person name="Sondergaard T.E."/>
            <person name="Sorensen J.L."/>
            <person name="Fitzpatrick D.A."/>
            <person name="Frisvad J.C."/>
            <person name="Nielsen K.L."/>
        </authorList>
    </citation>
    <scope>NUCLEOTIDE SEQUENCE</scope>
    <source>
        <strain evidence="6">IBT 30069</strain>
    </source>
</reference>
<dbReference type="InterPro" id="IPR023779">
    <property type="entry name" value="Chromodomain_CS"/>
</dbReference>